<feature type="compositionally biased region" description="Basic and acidic residues" evidence="1">
    <location>
        <begin position="53"/>
        <end position="65"/>
    </location>
</feature>
<comment type="caution">
    <text evidence="2">The sequence shown here is derived from an EMBL/GenBank/DDBJ whole genome shotgun (WGS) entry which is preliminary data.</text>
</comment>
<sequence length="219" mass="24156">MFEILPSINKARPAATLDLLGAQSSVFPPNFWPSGERDLMPFSVDQSLSLDDEREKKTAYEDERSLSTSFPSTDQKSEVESGTGEQARIVIRERAVNGEGITIVGAEIVINGMREGEMGHTPMIQGATGGHAHGQGNDPGTMFATVWVSRRGLPRGTYRWTQYPAGKASKLLRIHASSYHAIILDFMDLHIGNSSAESPKYDTTRLMDMLCYVRSPHNK</sequence>
<evidence type="ECO:0000256" key="1">
    <source>
        <dbReference type="SAM" id="MobiDB-lite"/>
    </source>
</evidence>
<evidence type="ECO:0000313" key="2">
    <source>
        <dbReference type="EMBL" id="KAG5549581.1"/>
    </source>
</evidence>
<reference evidence="2" key="1">
    <citation type="submission" date="2020-08" db="EMBL/GenBank/DDBJ databases">
        <title>Plant Genome Project.</title>
        <authorList>
            <person name="Zhang R.-G."/>
        </authorList>
    </citation>
    <scope>NUCLEOTIDE SEQUENCE</scope>
    <source>
        <strain evidence="2">WSP0</strain>
        <tissue evidence="2">Leaf</tissue>
    </source>
</reference>
<keyword evidence="3" id="KW-1185">Reference proteome</keyword>
<protein>
    <submittedName>
        <fullName evidence="2">Uncharacterized protein</fullName>
    </submittedName>
</protein>
<name>A0AAV6KAY0_9ERIC</name>
<proteinExistence type="predicted"/>
<gene>
    <name evidence="2" type="ORF">RHGRI_014788</name>
</gene>
<feature type="region of interest" description="Disordered" evidence="1">
    <location>
        <begin position="53"/>
        <end position="84"/>
    </location>
</feature>
<evidence type="ECO:0000313" key="3">
    <source>
        <dbReference type="Proteomes" id="UP000823749"/>
    </source>
</evidence>
<dbReference type="AlphaFoldDB" id="A0AAV6KAY0"/>
<dbReference type="EMBL" id="JACTNZ010000005">
    <property type="protein sequence ID" value="KAG5549581.1"/>
    <property type="molecule type" value="Genomic_DNA"/>
</dbReference>
<accession>A0AAV6KAY0</accession>
<dbReference type="Proteomes" id="UP000823749">
    <property type="component" value="Chromosome 5"/>
</dbReference>
<organism evidence="2 3">
    <name type="scientific">Rhododendron griersonianum</name>
    <dbReference type="NCBI Taxonomy" id="479676"/>
    <lineage>
        <taxon>Eukaryota</taxon>
        <taxon>Viridiplantae</taxon>
        <taxon>Streptophyta</taxon>
        <taxon>Embryophyta</taxon>
        <taxon>Tracheophyta</taxon>
        <taxon>Spermatophyta</taxon>
        <taxon>Magnoliopsida</taxon>
        <taxon>eudicotyledons</taxon>
        <taxon>Gunneridae</taxon>
        <taxon>Pentapetalae</taxon>
        <taxon>asterids</taxon>
        <taxon>Ericales</taxon>
        <taxon>Ericaceae</taxon>
        <taxon>Ericoideae</taxon>
        <taxon>Rhodoreae</taxon>
        <taxon>Rhododendron</taxon>
    </lineage>
</organism>